<dbReference type="SUPFAM" id="SSF48264">
    <property type="entry name" value="Cytochrome P450"/>
    <property type="match status" value="1"/>
</dbReference>
<evidence type="ECO:0000313" key="1">
    <source>
        <dbReference type="EMBL" id="KAK7687284.1"/>
    </source>
</evidence>
<comment type="caution">
    <text evidence="1">The sequence shown here is derived from an EMBL/GenBank/DDBJ whole genome shotgun (WGS) entry which is preliminary data.</text>
</comment>
<gene>
    <name evidence="1" type="ORF">QCA50_009789</name>
</gene>
<dbReference type="GO" id="GO:0020037">
    <property type="term" value="F:heme binding"/>
    <property type="evidence" value="ECO:0007669"/>
    <property type="project" value="InterPro"/>
</dbReference>
<dbReference type="GO" id="GO:0005506">
    <property type="term" value="F:iron ion binding"/>
    <property type="evidence" value="ECO:0007669"/>
    <property type="project" value="InterPro"/>
</dbReference>
<dbReference type="EMBL" id="JASBNA010000014">
    <property type="protein sequence ID" value="KAK7687284.1"/>
    <property type="molecule type" value="Genomic_DNA"/>
</dbReference>
<accession>A0AAW0G6E8</accession>
<evidence type="ECO:0008006" key="3">
    <source>
        <dbReference type="Google" id="ProtNLM"/>
    </source>
</evidence>
<protein>
    <recommendedName>
        <fullName evidence="3">Cytochrome P450</fullName>
    </recommendedName>
</protein>
<keyword evidence="2" id="KW-1185">Reference proteome</keyword>
<dbReference type="AlphaFoldDB" id="A0AAW0G6E8"/>
<dbReference type="Gene3D" id="1.10.630.10">
    <property type="entry name" value="Cytochrome P450"/>
    <property type="match status" value="1"/>
</dbReference>
<proteinExistence type="predicted"/>
<evidence type="ECO:0000313" key="2">
    <source>
        <dbReference type="Proteomes" id="UP001385951"/>
    </source>
</evidence>
<dbReference type="Proteomes" id="UP001385951">
    <property type="component" value="Unassembled WGS sequence"/>
</dbReference>
<dbReference type="GO" id="GO:0004497">
    <property type="term" value="F:monooxygenase activity"/>
    <property type="evidence" value="ECO:0007669"/>
    <property type="project" value="InterPro"/>
</dbReference>
<dbReference type="InterPro" id="IPR036396">
    <property type="entry name" value="Cyt_P450_sf"/>
</dbReference>
<reference evidence="1 2" key="1">
    <citation type="submission" date="2022-09" db="EMBL/GenBank/DDBJ databases">
        <authorList>
            <person name="Palmer J.M."/>
        </authorList>
    </citation>
    <scope>NUCLEOTIDE SEQUENCE [LARGE SCALE GENOMIC DNA]</scope>
    <source>
        <strain evidence="1 2">DSM 7382</strain>
    </source>
</reference>
<organism evidence="1 2">
    <name type="scientific">Cerrena zonata</name>
    <dbReference type="NCBI Taxonomy" id="2478898"/>
    <lineage>
        <taxon>Eukaryota</taxon>
        <taxon>Fungi</taxon>
        <taxon>Dikarya</taxon>
        <taxon>Basidiomycota</taxon>
        <taxon>Agaricomycotina</taxon>
        <taxon>Agaricomycetes</taxon>
        <taxon>Polyporales</taxon>
        <taxon>Cerrenaceae</taxon>
        <taxon>Cerrena</taxon>
    </lineage>
</organism>
<name>A0AAW0G6E8_9APHY</name>
<sequence>MARILSLLNMNEWKRYRKVSAPAFTEANNKLVWTESIRVMEDLFQTVWGDRKEIMYDDALYMTVPATLLVIGAAGFGRCIRWNDELVLPAGHKMTFKDALSTVSRAAIFKASIPNWMMHLTKRGRNILQAYEELETYMMEMIPVSSSIGNKGHSA</sequence>
<dbReference type="GO" id="GO:0016705">
    <property type="term" value="F:oxidoreductase activity, acting on paired donors, with incorporation or reduction of molecular oxygen"/>
    <property type="evidence" value="ECO:0007669"/>
    <property type="project" value="InterPro"/>
</dbReference>